<reference evidence="5 6" key="1">
    <citation type="journal article" date="2018" name="Environ. Microbiol.">
        <title>Novel energy conservation strategies and behaviour of Pelotomaculum schinkii driving syntrophic propionate catabolism.</title>
        <authorList>
            <person name="Hidalgo-Ahumada C.A.P."/>
            <person name="Nobu M.K."/>
            <person name="Narihiro T."/>
            <person name="Tamaki H."/>
            <person name="Liu W.T."/>
            <person name="Kamagata Y."/>
            <person name="Stams A.J.M."/>
            <person name="Imachi H."/>
            <person name="Sousa D.Z."/>
        </authorList>
    </citation>
    <scope>NUCLEOTIDE SEQUENCE [LARGE SCALE GENOMIC DNA]</scope>
    <source>
        <strain evidence="5 6">MGP</strain>
    </source>
</reference>
<dbReference type="EMBL" id="QFFZ01000019">
    <property type="protein sequence ID" value="TEB10952.1"/>
    <property type="molecule type" value="Genomic_DNA"/>
</dbReference>
<dbReference type="Proteomes" id="UP000297597">
    <property type="component" value="Unassembled WGS sequence"/>
</dbReference>
<dbReference type="InterPro" id="IPR023576">
    <property type="entry name" value="UbiE/COQ5_MeTrFase_CS"/>
</dbReference>
<proteinExistence type="predicted"/>
<dbReference type="AlphaFoldDB" id="A0A4Y7RQK6"/>
<protein>
    <submittedName>
        <fullName evidence="5">27-O-demethylrifamycin SV methyltransferase</fullName>
        <ecNumber evidence="5">2.1.1.315</ecNumber>
    </submittedName>
</protein>
<keyword evidence="3" id="KW-0949">S-adenosyl-L-methionine</keyword>
<dbReference type="Gene3D" id="3.40.50.150">
    <property type="entry name" value="Vaccinia Virus protein VP39"/>
    <property type="match status" value="1"/>
</dbReference>
<name>A0A4Y7RQK6_9FIRM</name>
<evidence type="ECO:0000313" key="5">
    <source>
        <dbReference type="EMBL" id="TEB10952.1"/>
    </source>
</evidence>
<feature type="domain" description="Methyltransferase type 11" evidence="4">
    <location>
        <begin position="40"/>
        <end position="134"/>
    </location>
</feature>
<keyword evidence="6" id="KW-1185">Reference proteome</keyword>
<dbReference type="PROSITE" id="PS01184">
    <property type="entry name" value="UBIE_2"/>
    <property type="match status" value="1"/>
</dbReference>
<dbReference type="GO" id="GO:0032259">
    <property type="term" value="P:methylation"/>
    <property type="evidence" value="ECO:0007669"/>
    <property type="project" value="UniProtKB-KW"/>
</dbReference>
<keyword evidence="2 5" id="KW-0808">Transferase</keyword>
<dbReference type="InterPro" id="IPR013216">
    <property type="entry name" value="Methyltransf_11"/>
</dbReference>
<dbReference type="SUPFAM" id="SSF53335">
    <property type="entry name" value="S-adenosyl-L-methionine-dependent methyltransferases"/>
    <property type="match status" value="1"/>
</dbReference>
<dbReference type="GO" id="GO:0008757">
    <property type="term" value="F:S-adenosylmethionine-dependent methyltransferase activity"/>
    <property type="evidence" value="ECO:0007669"/>
    <property type="project" value="InterPro"/>
</dbReference>
<keyword evidence="1 5" id="KW-0489">Methyltransferase</keyword>
<dbReference type="Pfam" id="PF08241">
    <property type="entry name" value="Methyltransf_11"/>
    <property type="match status" value="1"/>
</dbReference>
<accession>A0A4Y7RQK6</accession>
<sequence length="242" mass="26819">MSSYLEAITALGNGSLHPGGFSHTVKILNSLSINKSSVVLDIGCGTGRSACYLAKKYGAYVFGLDNSEEMIAKASRRAFREKTDVNFILGDALNMPFGSSVADIILIESLLIFLPPEQALRECCRVLKKGGVVVDVELTAYDTLPPKARQQIKDICGVPQVPLLGEWTDKFEKAGFTRVFVTQNKLPGVLDNLKEMLYVDPHREVSPELRTNWELKCLLFKYKVLMLANRSHLGLGTFIYTK</sequence>
<evidence type="ECO:0000313" key="6">
    <source>
        <dbReference type="Proteomes" id="UP000297597"/>
    </source>
</evidence>
<dbReference type="PANTHER" id="PTHR44068">
    <property type="entry name" value="ZGC:194242"/>
    <property type="match status" value="1"/>
</dbReference>
<dbReference type="PANTHER" id="PTHR44068:SF11">
    <property type="entry name" value="GERANYL DIPHOSPHATE 2-C-METHYLTRANSFERASE"/>
    <property type="match status" value="1"/>
</dbReference>
<evidence type="ECO:0000256" key="2">
    <source>
        <dbReference type="ARBA" id="ARBA00022679"/>
    </source>
</evidence>
<dbReference type="OrthoDB" id="9772751at2"/>
<evidence type="ECO:0000256" key="1">
    <source>
        <dbReference type="ARBA" id="ARBA00022603"/>
    </source>
</evidence>
<organism evidence="5 6">
    <name type="scientific">Pelotomaculum propionicicum</name>
    <dbReference type="NCBI Taxonomy" id="258475"/>
    <lineage>
        <taxon>Bacteria</taxon>
        <taxon>Bacillati</taxon>
        <taxon>Bacillota</taxon>
        <taxon>Clostridia</taxon>
        <taxon>Eubacteriales</taxon>
        <taxon>Desulfotomaculaceae</taxon>
        <taxon>Pelotomaculum</taxon>
    </lineage>
</organism>
<dbReference type="RefSeq" id="WP_134213812.1">
    <property type="nucleotide sequence ID" value="NZ_QFFZ01000019.1"/>
</dbReference>
<dbReference type="CDD" id="cd02440">
    <property type="entry name" value="AdoMet_MTases"/>
    <property type="match status" value="1"/>
</dbReference>
<dbReference type="InterPro" id="IPR050447">
    <property type="entry name" value="Erg6_SMT_methyltransf"/>
</dbReference>
<evidence type="ECO:0000256" key="3">
    <source>
        <dbReference type="ARBA" id="ARBA00022691"/>
    </source>
</evidence>
<dbReference type="EC" id="2.1.1.315" evidence="5"/>
<dbReference type="InterPro" id="IPR029063">
    <property type="entry name" value="SAM-dependent_MTases_sf"/>
</dbReference>
<comment type="caution">
    <text evidence="5">The sequence shown here is derived from an EMBL/GenBank/DDBJ whole genome shotgun (WGS) entry which is preliminary data.</text>
</comment>
<gene>
    <name evidence="5" type="ORF">Pmgp_01968</name>
</gene>
<evidence type="ECO:0000259" key="4">
    <source>
        <dbReference type="Pfam" id="PF08241"/>
    </source>
</evidence>